<name>A0A915TYM1_9BACT</name>
<organism evidence="3 4">
    <name type="scientific">Desulfolithobacter dissulfuricans</name>
    <dbReference type="NCBI Taxonomy" id="2795293"/>
    <lineage>
        <taxon>Bacteria</taxon>
        <taxon>Pseudomonadati</taxon>
        <taxon>Thermodesulfobacteriota</taxon>
        <taxon>Desulfobulbia</taxon>
        <taxon>Desulfobulbales</taxon>
        <taxon>Desulfobulbaceae</taxon>
        <taxon>Desulfolithobacter</taxon>
    </lineage>
</organism>
<dbReference type="Pfam" id="PF00078">
    <property type="entry name" value="RVT_1"/>
    <property type="match status" value="1"/>
</dbReference>
<feature type="domain" description="Reverse transcriptase" evidence="2">
    <location>
        <begin position="94"/>
        <end position="333"/>
    </location>
</feature>
<evidence type="ECO:0000256" key="1">
    <source>
        <dbReference type="ARBA" id="ARBA00034120"/>
    </source>
</evidence>
<dbReference type="EMBL" id="AP024233">
    <property type="protein sequence ID" value="BCO08189.1"/>
    <property type="molecule type" value="Genomic_DNA"/>
</dbReference>
<dbReference type="InterPro" id="IPR043502">
    <property type="entry name" value="DNA/RNA_pol_sf"/>
</dbReference>
<dbReference type="NCBIfam" id="TIGR04416">
    <property type="entry name" value="group_II_RT_mat"/>
    <property type="match status" value="1"/>
</dbReference>
<protein>
    <submittedName>
        <fullName evidence="3">Group II intron reverse transcriptase/maturase</fullName>
    </submittedName>
</protein>
<proteinExistence type="inferred from homology"/>
<comment type="similarity">
    <text evidence="1">Belongs to the bacterial reverse transcriptase family.</text>
</comment>
<dbReference type="PANTHER" id="PTHR34047:SF8">
    <property type="entry name" value="PROTEIN YKFC"/>
    <property type="match status" value="1"/>
</dbReference>
<sequence>MEYTCLSPTTDKRAGQEFGLSPKVSLLRKKLGHKAKQEPEFRFYALYDRVYRLDVLQSAWNRVYANRGAAGVDGVSLASIKESSEGVAGLLQTIQQELKDKTYRPMPVKRVYIPKANGKMRPLGIPTVKDRVVQMAVLLILEPIFEADFEDCSYGFRPGLKAHDALAAIRQALKAGFTEVLDADLSSYFDTIDHGKLMQCLERRIADRSVLKLIRMWLKSDIVEEDGQGGRKITRSRKGTPQGGVISPLLANIFLHEFDQRFHSSEGPRNFANARLVRYADDWVIMARYIGPRIHAFVDKTLGELDLILNRDKTTIVNLKESGSSFDFLGFTFRFDRSLYGAGRYLNIVPSAKSLKLARERIHALTIRRIQEPVEKVIDQVNRFLIGWGNYFSFGYPKVSFKKIDWYVQTRFSRFMRTRSHRHCRHLDGPSLYKALMSKGLVYLHKRAVNSL</sequence>
<dbReference type="PANTHER" id="PTHR34047">
    <property type="entry name" value="NUCLEAR INTRON MATURASE 1, MITOCHONDRIAL-RELATED"/>
    <property type="match status" value="1"/>
</dbReference>
<keyword evidence="4" id="KW-1185">Reference proteome</keyword>
<dbReference type="SUPFAM" id="SSF56672">
    <property type="entry name" value="DNA/RNA polymerases"/>
    <property type="match status" value="1"/>
</dbReference>
<dbReference type="CDD" id="cd01651">
    <property type="entry name" value="RT_G2_intron"/>
    <property type="match status" value="1"/>
</dbReference>
<dbReference type="InterPro" id="IPR030931">
    <property type="entry name" value="Group_II_RT_mat"/>
</dbReference>
<dbReference type="KEGG" id="ddu:GF1_05650"/>
<dbReference type="AlphaFoldDB" id="A0A915TYM1"/>
<reference evidence="3" key="1">
    <citation type="submission" date="2020-12" db="EMBL/GenBank/DDBJ databases">
        <title>Desulfobium dissulfuricans gen. nov., sp. nov., a novel mesophilic, sulfate-reducing bacterium isolated from a deep-sea hydrothermal vent.</title>
        <authorList>
            <person name="Hashimoto Y."/>
            <person name="Tame A."/>
            <person name="Sawayama S."/>
            <person name="Miyazaki J."/>
            <person name="Takai K."/>
            <person name="Nakagawa S."/>
        </authorList>
    </citation>
    <scope>NUCLEOTIDE SEQUENCE</scope>
    <source>
        <strain evidence="3">GF1</strain>
    </source>
</reference>
<keyword evidence="3" id="KW-0548">Nucleotidyltransferase</keyword>
<evidence type="ECO:0000259" key="2">
    <source>
        <dbReference type="PROSITE" id="PS50878"/>
    </source>
</evidence>
<dbReference type="PROSITE" id="PS50878">
    <property type="entry name" value="RT_POL"/>
    <property type="match status" value="1"/>
</dbReference>
<dbReference type="Proteomes" id="UP001063350">
    <property type="component" value="Chromosome"/>
</dbReference>
<evidence type="ECO:0000313" key="3">
    <source>
        <dbReference type="EMBL" id="BCO08189.1"/>
    </source>
</evidence>
<dbReference type="InterPro" id="IPR000477">
    <property type="entry name" value="RT_dom"/>
</dbReference>
<keyword evidence="3" id="KW-0808">Transferase</keyword>
<dbReference type="InterPro" id="IPR051083">
    <property type="entry name" value="GrpII_Intron_Splice-Mob/Def"/>
</dbReference>
<keyword evidence="3" id="KW-0695">RNA-directed DNA polymerase</keyword>
<evidence type="ECO:0000313" key="4">
    <source>
        <dbReference type="Proteomes" id="UP001063350"/>
    </source>
</evidence>
<dbReference type="GO" id="GO:0003964">
    <property type="term" value="F:RNA-directed DNA polymerase activity"/>
    <property type="evidence" value="ECO:0007669"/>
    <property type="project" value="UniProtKB-KW"/>
</dbReference>
<dbReference type="InterPro" id="IPR013597">
    <property type="entry name" value="Mat_intron_G2"/>
</dbReference>
<dbReference type="Pfam" id="PF08388">
    <property type="entry name" value="GIIM"/>
    <property type="match status" value="1"/>
</dbReference>
<gene>
    <name evidence="3" type="ORF">GF1_05650</name>
</gene>
<accession>A0A915TYM1</accession>